<evidence type="ECO:0000313" key="3">
    <source>
        <dbReference type="Proteomes" id="UP000516660"/>
    </source>
</evidence>
<keyword evidence="3" id="KW-1185">Reference proteome</keyword>
<keyword evidence="1" id="KW-0472">Membrane</keyword>
<dbReference type="AlphaFoldDB" id="A0A7L7Z3J4"/>
<sequence length="237" mass="26123">MVKQYPETPEESPAQSVAVAVGMGALGSIPLVGGMVAGGLSAVIAAKQRERDEEFWAWTAARVRALEERLAGVFDPTDDEFFVAAQKVIRASRETADQEKRRLLAEVLAESGSWSDIPYDRRERYLDVVVRMTPWHMRVLSYFQDPSGWFHRRGLEHELYRLSGSMTSIVQVATDYVVPADLPFELIVSDLERERLVDVPLHTLMTGSGTVDARTTGDGAGLLGFLNGAPAASWPTS</sequence>
<gene>
    <name evidence="2" type="ORF">H9X71_02775</name>
</gene>
<accession>A0A7L7Z3J4</accession>
<evidence type="ECO:0000313" key="2">
    <source>
        <dbReference type="EMBL" id="QOD44293.1"/>
    </source>
</evidence>
<keyword evidence="1" id="KW-1133">Transmembrane helix</keyword>
<organism evidence="2 3">
    <name type="scientific">Clavibacter zhangzhiyongii</name>
    <dbReference type="NCBI Taxonomy" id="2768071"/>
    <lineage>
        <taxon>Bacteria</taxon>
        <taxon>Bacillati</taxon>
        <taxon>Actinomycetota</taxon>
        <taxon>Actinomycetes</taxon>
        <taxon>Micrococcales</taxon>
        <taxon>Microbacteriaceae</taxon>
        <taxon>Clavibacter</taxon>
    </lineage>
</organism>
<protein>
    <submittedName>
        <fullName evidence="2">Uncharacterized protein</fullName>
    </submittedName>
</protein>
<dbReference type="Proteomes" id="UP000516660">
    <property type="component" value="Chromosome"/>
</dbReference>
<keyword evidence="1" id="KW-0812">Transmembrane</keyword>
<feature type="transmembrane region" description="Helical" evidence="1">
    <location>
        <begin position="20"/>
        <end position="46"/>
    </location>
</feature>
<name>A0A7L7Z3J4_9MICO</name>
<evidence type="ECO:0000256" key="1">
    <source>
        <dbReference type="SAM" id="Phobius"/>
    </source>
</evidence>
<dbReference type="KEGG" id="czh:H9X71_02775"/>
<dbReference type="RefSeq" id="WP_191148220.1">
    <property type="nucleotide sequence ID" value="NZ_CP061274.1"/>
</dbReference>
<reference evidence="2 3" key="1">
    <citation type="submission" date="2020-08" db="EMBL/GenBank/DDBJ databases">
        <title>Description of Clavibacter zhangzhiyonge sp. nov., a phytopathogenic actinobacterium isolated from barley seeds, causing leaf brown spot and decline.</title>
        <authorList>
            <person name="Tian Q."/>
            <person name="Chuan J."/>
            <person name="Zhao W."/>
            <person name="Li X."/>
        </authorList>
    </citation>
    <scope>NUCLEOTIDE SEQUENCE [LARGE SCALE GENOMIC DNA]</scope>
    <source>
        <strain evidence="2 3">DM1</strain>
    </source>
</reference>
<proteinExistence type="predicted"/>
<dbReference type="EMBL" id="CP061274">
    <property type="protein sequence ID" value="QOD44293.1"/>
    <property type="molecule type" value="Genomic_DNA"/>
</dbReference>